<sequence>MAGSKSPELPISLIDIFLGSGRTIRRPTGPPGLPFLQTPGKTELVLVRPSRRASLAKESGGQEAKAASAQGSNNRATASGSKHGSKKDDSKPNAKPTSEKAANNDKAVGANKTAEEPKTNGDKPQANAQTPVFTPEEDAKLLLLKSEGKPWPEIAAAINKTKKQTTRRFGEIRPSDWKPQKGGKHGIDKAGVSDEKNDQNDKQVAKMGKQDKQVEERKSKSAAIDKHKNEKALSAALLVAGEVKHAHAHRHEVHHHIHNQDTQPHRSSNDTHPRRTKEAPRTRDTKLTSRPKPSHPPAPPSTAASSRTAYTLATTPSLTEDDLFSFGELQALSELIGKDMQGMWQRVSAAFFGMTGRRIAAEDIRDKFEGLDQ</sequence>
<feature type="region of interest" description="Disordered" evidence="1">
    <location>
        <begin position="245"/>
        <end position="309"/>
    </location>
</feature>
<dbReference type="RefSeq" id="XP_013426267.1">
    <property type="nucleotide sequence ID" value="XM_013570813.1"/>
</dbReference>
<name>A0A074WQS8_9PEZI</name>
<feature type="compositionally biased region" description="Basic and acidic residues" evidence="1">
    <location>
        <begin position="263"/>
        <end position="287"/>
    </location>
</feature>
<dbReference type="Proteomes" id="UP000027730">
    <property type="component" value="Unassembled WGS sequence"/>
</dbReference>
<reference evidence="2 3" key="1">
    <citation type="journal article" date="2014" name="BMC Genomics">
        <title>Genome sequencing of four Aureobasidium pullulans varieties: biotechnological potential, stress tolerance, and description of new species.</title>
        <authorList>
            <person name="Gostin Ar C."/>
            <person name="Ohm R.A."/>
            <person name="Kogej T."/>
            <person name="Sonjak S."/>
            <person name="Turk M."/>
            <person name="Zajc J."/>
            <person name="Zalar P."/>
            <person name="Grube M."/>
            <person name="Sun H."/>
            <person name="Han J."/>
            <person name="Sharma A."/>
            <person name="Chiniquy J."/>
            <person name="Ngan C.Y."/>
            <person name="Lipzen A."/>
            <person name="Barry K."/>
            <person name="Grigoriev I.V."/>
            <person name="Gunde-Cimerman N."/>
        </authorList>
    </citation>
    <scope>NUCLEOTIDE SEQUENCE [LARGE SCALE GENOMIC DNA]</scope>
    <source>
        <strain evidence="2 3">CBS 147.97</strain>
    </source>
</reference>
<organism evidence="2 3">
    <name type="scientific">Aureobasidium namibiae CBS 147.97</name>
    <dbReference type="NCBI Taxonomy" id="1043004"/>
    <lineage>
        <taxon>Eukaryota</taxon>
        <taxon>Fungi</taxon>
        <taxon>Dikarya</taxon>
        <taxon>Ascomycota</taxon>
        <taxon>Pezizomycotina</taxon>
        <taxon>Dothideomycetes</taxon>
        <taxon>Dothideomycetidae</taxon>
        <taxon>Dothideales</taxon>
        <taxon>Saccotheciaceae</taxon>
        <taxon>Aureobasidium</taxon>
    </lineage>
</organism>
<feature type="compositionally biased region" description="Basic residues" evidence="1">
    <location>
        <begin position="246"/>
        <end position="257"/>
    </location>
</feature>
<dbReference type="STRING" id="1043004.A0A074WQS8"/>
<feature type="compositionally biased region" description="Polar residues" evidence="1">
    <location>
        <begin position="69"/>
        <end position="78"/>
    </location>
</feature>
<evidence type="ECO:0008006" key="4">
    <source>
        <dbReference type="Google" id="ProtNLM"/>
    </source>
</evidence>
<gene>
    <name evidence="2" type="ORF">M436DRAFT_49817</name>
</gene>
<dbReference type="EMBL" id="KL584712">
    <property type="protein sequence ID" value="KEQ72052.1"/>
    <property type="molecule type" value="Genomic_DNA"/>
</dbReference>
<dbReference type="GeneID" id="25411139"/>
<evidence type="ECO:0000256" key="1">
    <source>
        <dbReference type="SAM" id="MobiDB-lite"/>
    </source>
</evidence>
<dbReference type="AlphaFoldDB" id="A0A074WQS8"/>
<feature type="region of interest" description="Disordered" evidence="1">
    <location>
        <begin position="21"/>
        <end position="141"/>
    </location>
</feature>
<protein>
    <recommendedName>
        <fullName evidence="4">Myb-like domain-containing protein</fullName>
    </recommendedName>
</protein>
<feature type="region of interest" description="Disordered" evidence="1">
    <location>
        <begin position="158"/>
        <end position="228"/>
    </location>
</feature>
<evidence type="ECO:0000313" key="2">
    <source>
        <dbReference type="EMBL" id="KEQ72052.1"/>
    </source>
</evidence>
<dbReference type="HOGENOM" id="CLU_733577_0_0_1"/>
<keyword evidence="3" id="KW-1185">Reference proteome</keyword>
<feature type="compositionally biased region" description="Basic and acidic residues" evidence="1">
    <location>
        <begin position="168"/>
        <end position="228"/>
    </location>
</feature>
<proteinExistence type="predicted"/>
<accession>A0A074WQS8</accession>
<dbReference type="OrthoDB" id="5427780at2759"/>
<evidence type="ECO:0000313" key="3">
    <source>
        <dbReference type="Proteomes" id="UP000027730"/>
    </source>
</evidence>